<protein>
    <submittedName>
        <fullName evidence="3">D-alanyl-D-alanine carboxypeptidase/D-alanyl-D-alanine-endopeptidase</fullName>
        <ecNumber evidence="3">3.4.16.4</ecNumber>
    </submittedName>
</protein>
<dbReference type="Pfam" id="PF02113">
    <property type="entry name" value="Peptidase_S13"/>
    <property type="match status" value="2"/>
</dbReference>
<gene>
    <name evidence="3" type="primary">dacB</name>
    <name evidence="3" type="ORF">LJ757_12605</name>
</gene>
<dbReference type="RefSeq" id="WP_227896588.1">
    <property type="nucleotide sequence ID" value="NZ_CP099466.1"/>
</dbReference>
<accession>A0A9X1MEK5</accession>
<name>A0A9X1MEK5_9MICC</name>
<dbReference type="PRINTS" id="PR00922">
    <property type="entry name" value="DADACBPTASE3"/>
</dbReference>
<dbReference type="PANTHER" id="PTHR30023">
    <property type="entry name" value="D-ALANYL-D-ALANINE CARBOXYPEPTIDASE"/>
    <property type="match status" value="1"/>
</dbReference>
<evidence type="ECO:0000313" key="4">
    <source>
        <dbReference type="Proteomes" id="UP001139158"/>
    </source>
</evidence>
<dbReference type="GO" id="GO:0006508">
    <property type="term" value="P:proteolysis"/>
    <property type="evidence" value="ECO:0007669"/>
    <property type="project" value="InterPro"/>
</dbReference>
<dbReference type="NCBIfam" id="TIGR00666">
    <property type="entry name" value="PBP4"/>
    <property type="match status" value="1"/>
</dbReference>
<evidence type="ECO:0000256" key="2">
    <source>
        <dbReference type="ARBA" id="ARBA00022801"/>
    </source>
</evidence>
<keyword evidence="2 3" id="KW-0378">Hydrolase</keyword>
<evidence type="ECO:0000313" key="3">
    <source>
        <dbReference type="EMBL" id="MCC3298638.1"/>
    </source>
</evidence>
<dbReference type="AlphaFoldDB" id="A0A9X1MEK5"/>
<keyword evidence="3" id="KW-0645">Protease</keyword>
<keyword evidence="3" id="KW-0121">Carboxypeptidase</keyword>
<dbReference type="Gene3D" id="3.40.710.10">
    <property type="entry name" value="DD-peptidase/beta-lactamase superfamily"/>
    <property type="match status" value="2"/>
</dbReference>
<reference evidence="3" key="1">
    <citation type="submission" date="2021-10" db="EMBL/GenBank/DDBJ databases">
        <title>Novel species in genus Arthrobacter.</title>
        <authorList>
            <person name="Liu Y."/>
        </authorList>
    </citation>
    <scope>NUCLEOTIDE SEQUENCE</scope>
    <source>
        <strain evidence="3">Zg-Y453</strain>
    </source>
</reference>
<proteinExistence type="inferred from homology"/>
<dbReference type="Proteomes" id="UP001139158">
    <property type="component" value="Unassembled WGS sequence"/>
</dbReference>
<keyword evidence="4" id="KW-1185">Reference proteome</keyword>
<dbReference type="PANTHER" id="PTHR30023:SF0">
    <property type="entry name" value="PENICILLIN-SENSITIVE CARBOXYPEPTIDASE A"/>
    <property type="match status" value="1"/>
</dbReference>
<dbReference type="GO" id="GO:0000270">
    <property type="term" value="P:peptidoglycan metabolic process"/>
    <property type="evidence" value="ECO:0007669"/>
    <property type="project" value="TreeGrafter"/>
</dbReference>
<dbReference type="SUPFAM" id="SSF56601">
    <property type="entry name" value="beta-lactamase/transpeptidase-like"/>
    <property type="match status" value="1"/>
</dbReference>
<dbReference type="EC" id="3.4.16.4" evidence="3"/>
<comment type="similarity">
    <text evidence="1">Belongs to the peptidase S13 family.</text>
</comment>
<evidence type="ECO:0000256" key="1">
    <source>
        <dbReference type="ARBA" id="ARBA00006096"/>
    </source>
</evidence>
<dbReference type="EMBL" id="JAJFZV010000013">
    <property type="protein sequence ID" value="MCC3298638.1"/>
    <property type="molecule type" value="Genomic_DNA"/>
</dbReference>
<organism evidence="3 4">
    <name type="scientific">Arthrobacter caoxuetaonis</name>
    <dbReference type="NCBI Taxonomy" id="2886935"/>
    <lineage>
        <taxon>Bacteria</taxon>
        <taxon>Bacillati</taxon>
        <taxon>Actinomycetota</taxon>
        <taxon>Actinomycetes</taxon>
        <taxon>Micrococcales</taxon>
        <taxon>Micrococcaceae</taxon>
        <taxon>Arthrobacter</taxon>
    </lineage>
</organism>
<dbReference type="GO" id="GO:0009002">
    <property type="term" value="F:serine-type D-Ala-D-Ala carboxypeptidase activity"/>
    <property type="evidence" value="ECO:0007669"/>
    <property type="project" value="UniProtKB-EC"/>
</dbReference>
<sequence length="471" mass="47135">MFSGLALALAFAVLLVPLAVYAGPPLLRELDGSAVERQSVTPSYQRPPAALTKNSFVSPLDPAAPVPDPAVLAGLLDAELALEGAGSFSAVVTDALTGRVLYERNPAVAGMPASTLKVLTAAAVASALDPGSRFETTVHAAPAAAGETVVVLRGGGDVLLGTGESADDAVVGRAGLATLAQSAAKALGSNAGTVRVQVDDSFFTGPALSSAWNEADIDAGEIAPVYPLAVNSAWTDESRQGGPRTGDAAMAAAEAFRNALAQAGEKAGFSVADGVERGTVAAGARRLAVVESATVSDQIQQMLMVSDNYLAEALARSAAAATGHEPSFEGALDTVADQASALGIDTAGMVLADVSGLAAENALTARQLTDAVRLVLTSSDEGLRAVARGLPVAGLSGTLERRYDDGGAAAGLVRAKTGTLFAVTALNGYVTDADGRLLAFALVARGLDGNTLEAREAVDAAAAVLAGCGCR</sequence>
<comment type="caution">
    <text evidence="3">The sequence shown here is derived from an EMBL/GenBank/DDBJ whole genome shotgun (WGS) entry which is preliminary data.</text>
</comment>
<dbReference type="InterPro" id="IPR000667">
    <property type="entry name" value="Peptidase_S13"/>
</dbReference>
<dbReference type="InterPro" id="IPR012338">
    <property type="entry name" value="Beta-lactam/transpept-like"/>
</dbReference>